<feature type="region of interest" description="Disordered" evidence="1">
    <location>
        <begin position="35"/>
        <end position="148"/>
    </location>
</feature>
<evidence type="ECO:0000256" key="1">
    <source>
        <dbReference type="SAM" id="MobiDB-lite"/>
    </source>
</evidence>
<feature type="compositionally biased region" description="Polar residues" evidence="1">
    <location>
        <begin position="110"/>
        <end position="126"/>
    </location>
</feature>
<dbReference type="RefSeq" id="WP_173061722.1">
    <property type="nucleotide sequence ID" value="NZ_AP022853.1"/>
</dbReference>
<reference evidence="3" key="1">
    <citation type="submission" date="2020-03" db="EMBL/GenBank/DDBJ databases">
        <title>Complete genome sequence of sulfur-oxidizing bacterium skT11.</title>
        <authorList>
            <person name="Kanda M."/>
            <person name="Kojima H."/>
            <person name="Fukui M."/>
        </authorList>
    </citation>
    <scope>NUCLEOTIDE SEQUENCE [LARGE SCALE GENOMIC DNA]</scope>
    <source>
        <strain evidence="3">skT11</strain>
    </source>
</reference>
<dbReference type="KEGG" id="slac:SKTS_11670"/>
<accession>A0A6F8VAV6</accession>
<keyword evidence="3" id="KW-1185">Reference proteome</keyword>
<dbReference type="EMBL" id="AP022853">
    <property type="protein sequence ID" value="BCB26281.1"/>
    <property type="molecule type" value="Genomic_DNA"/>
</dbReference>
<evidence type="ECO:0000313" key="3">
    <source>
        <dbReference type="Proteomes" id="UP000502260"/>
    </source>
</evidence>
<evidence type="ECO:0000313" key="2">
    <source>
        <dbReference type="EMBL" id="BCB26281.1"/>
    </source>
</evidence>
<feature type="compositionally biased region" description="Basic and acidic residues" evidence="1">
    <location>
        <begin position="95"/>
        <end position="107"/>
    </location>
</feature>
<sequence>MDIHTMRLLRTSVIVLGLLFAGNVLAQDRTLMTGQGRAQMDPQDSSSAAAEQNAFRSALQKRMRAMSQEEQSLMRDLSVNGRERMTRENAVPGEPAHEGARYGRGFEARQMQSNTPAMGNPSINAPGSNGAATGAQGGGYGGGRGRGR</sequence>
<name>A0A6F8VAV6_9PROT</name>
<gene>
    <name evidence="2" type="ORF">SKTS_11670</name>
</gene>
<dbReference type="AlphaFoldDB" id="A0A6F8VAV6"/>
<organism evidence="2 3">
    <name type="scientific">Sulfurimicrobium lacus</name>
    <dbReference type="NCBI Taxonomy" id="2715678"/>
    <lineage>
        <taxon>Bacteria</taxon>
        <taxon>Pseudomonadati</taxon>
        <taxon>Pseudomonadota</taxon>
        <taxon>Betaproteobacteria</taxon>
        <taxon>Nitrosomonadales</taxon>
        <taxon>Sulfuricellaceae</taxon>
        <taxon>Sulfurimicrobium</taxon>
    </lineage>
</organism>
<dbReference type="Proteomes" id="UP000502260">
    <property type="component" value="Chromosome"/>
</dbReference>
<proteinExistence type="predicted"/>
<feature type="compositionally biased region" description="Gly residues" evidence="1">
    <location>
        <begin position="135"/>
        <end position="148"/>
    </location>
</feature>
<protein>
    <submittedName>
        <fullName evidence="2">Uncharacterized protein</fullName>
    </submittedName>
</protein>